<keyword evidence="7" id="KW-1185">Reference proteome</keyword>
<dbReference type="InterPro" id="IPR036397">
    <property type="entry name" value="RNaseH_sf"/>
</dbReference>
<accession>A0A517NHD2</accession>
<reference evidence="6 7" key="1">
    <citation type="submission" date="2019-02" db="EMBL/GenBank/DDBJ databases">
        <title>Deep-cultivation of Planctomycetes and their phenomic and genomic characterization uncovers novel biology.</title>
        <authorList>
            <person name="Wiegand S."/>
            <person name="Jogler M."/>
            <person name="Boedeker C."/>
            <person name="Pinto D."/>
            <person name="Vollmers J."/>
            <person name="Rivas-Marin E."/>
            <person name="Kohn T."/>
            <person name="Peeters S.H."/>
            <person name="Heuer A."/>
            <person name="Rast P."/>
            <person name="Oberbeckmann S."/>
            <person name="Bunk B."/>
            <person name="Jeske O."/>
            <person name="Meyerdierks A."/>
            <person name="Storesund J.E."/>
            <person name="Kallscheuer N."/>
            <person name="Luecker S."/>
            <person name="Lage O.M."/>
            <person name="Pohl T."/>
            <person name="Merkel B.J."/>
            <person name="Hornburger P."/>
            <person name="Mueller R.-W."/>
            <person name="Bruemmer F."/>
            <person name="Labrenz M."/>
            <person name="Spormann A.M."/>
            <person name="Op den Camp H."/>
            <person name="Overmann J."/>
            <person name="Amann R."/>
            <person name="Jetten M.S.M."/>
            <person name="Mascher T."/>
            <person name="Medema M.H."/>
            <person name="Devos D.P."/>
            <person name="Kaster A.-K."/>
            <person name="Ovreas L."/>
            <person name="Rohde M."/>
            <person name="Galperin M.Y."/>
            <person name="Jogler C."/>
        </authorList>
    </citation>
    <scope>NUCLEOTIDE SEQUENCE [LARGE SCALE GENOMIC DNA]</scope>
    <source>
        <strain evidence="6 7">K22_7</strain>
    </source>
</reference>
<dbReference type="GO" id="GO:0043137">
    <property type="term" value="P:DNA replication, removal of RNA primer"/>
    <property type="evidence" value="ECO:0007669"/>
    <property type="project" value="TreeGrafter"/>
</dbReference>
<evidence type="ECO:0000256" key="3">
    <source>
        <dbReference type="ARBA" id="ARBA00008378"/>
    </source>
</evidence>
<dbReference type="Proteomes" id="UP000318538">
    <property type="component" value="Chromosome"/>
</dbReference>
<dbReference type="PANTHER" id="PTHR10954:SF23">
    <property type="entry name" value="RIBONUCLEASE"/>
    <property type="match status" value="1"/>
</dbReference>
<comment type="similarity">
    <text evidence="3">Belongs to the RNase HII family. RnhC subfamily.</text>
</comment>
<protein>
    <recommendedName>
        <fullName evidence="4">Ribonuclease HIII</fullName>
    </recommendedName>
</protein>
<comment type="subcellular location">
    <subcellularLocation>
        <location evidence="2">Cytoplasm</location>
    </subcellularLocation>
</comment>
<dbReference type="GO" id="GO:0006298">
    <property type="term" value="P:mismatch repair"/>
    <property type="evidence" value="ECO:0007669"/>
    <property type="project" value="TreeGrafter"/>
</dbReference>
<dbReference type="InterPro" id="IPR001352">
    <property type="entry name" value="RNase_HII/HIII"/>
</dbReference>
<dbReference type="GO" id="GO:0032299">
    <property type="term" value="C:ribonuclease H2 complex"/>
    <property type="evidence" value="ECO:0007669"/>
    <property type="project" value="TreeGrafter"/>
</dbReference>
<evidence type="ECO:0000256" key="2">
    <source>
        <dbReference type="ARBA" id="ARBA00004496"/>
    </source>
</evidence>
<gene>
    <name evidence="6" type="ORF">K227x_49590</name>
</gene>
<evidence type="ECO:0000313" key="6">
    <source>
        <dbReference type="EMBL" id="QDT06549.1"/>
    </source>
</evidence>
<dbReference type="GO" id="GO:0005737">
    <property type="term" value="C:cytoplasm"/>
    <property type="evidence" value="ECO:0007669"/>
    <property type="project" value="UniProtKB-SubCell"/>
</dbReference>
<comment type="function">
    <text evidence="1">Endonuclease that specifically degrades the RNA of RNA-DNA hybrids.</text>
</comment>
<dbReference type="Gene3D" id="3.30.420.10">
    <property type="entry name" value="Ribonuclease H-like superfamily/Ribonuclease H"/>
    <property type="match status" value="2"/>
</dbReference>
<evidence type="ECO:0000256" key="1">
    <source>
        <dbReference type="ARBA" id="ARBA00004065"/>
    </source>
</evidence>
<dbReference type="GO" id="GO:0003723">
    <property type="term" value="F:RNA binding"/>
    <property type="evidence" value="ECO:0007669"/>
    <property type="project" value="InterPro"/>
</dbReference>
<name>A0A517NHD2_9BACT</name>
<organism evidence="6 7">
    <name type="scientific">Rubripirellula lacrimiformis</name>
    <dbReference type="NCBI Taxonomy" id="1930273"/>
    <lineage>
        <taxon>Bacteria</taxon>
        <taxon>Pseudomonadati</taxon>
        <taxon>Planctomycetota</taxon>
        <taxon>Planctomycetia</taxon>
        <taxon>Pirellulales</taxon>
        <taxon>Pirellulaceae</taxon>
        <taxon>Rubripirellula</taxon>
    </lineage>
</organism>
<dbReference type="EMBL" id="CP036525">
    <property type="protein sequence ID" value="QDT06549.1"/>
    <property type="molecule type" value="Genomic_DNA"/>
</dbReference>
<dbReference type="SUPFAM" id="SSF53098">
    <property type="entry name" value="Ribonuclease H-like"/>
    <property type="match status" value="1"/>
</dbReference>
<dbReference type="AlphaFoldDB" id="A0A517NHD2"/>
<dbReference type="InterPro" id="IPR012337">
    <property type="entry name" value="RNaseH-like_sf"/>
</dbReference>
<evidence type="ECO:0000256" key="4">
    <source>
        <dbReference type="ARBA" id="ARBA00021407"/>
    </source>
</evidence>
<sequence>MVGAAVCQDASIRHFLDNATSPPTDDMVRRGNPANRQQNAVLLIATDEAGYGPKLGPLVVAATAWAISSEAAEPSNPGGRSKSGTARSGATVVVEPDAVNAGDDFDAAFAGLRQPVQIGKLKIKVDDSKAVFKPGGGLAVLHAVVSASHHWCGRQPTDMADLLTQIAADDLAAIQQTPWFSDLGDEAFLATEQTSAVIQSWQSAVPSAGTSAQVSASSPAATLHDVQARVLTAAEFNRRCQRGYNKADLLSETTIGLVRDMIARHGDGVAEIHVHCDRHGGRRYYSGVLQHVFPDAQVQVRTESKGISAYRMTLDRGGQIQTVEIDFKVKGDSFTPVALASMHAKYLRERMMNAFNAYFAGHYPPGQVYRPTAGYPVDADRFLQDAAATIRRLGIDNATLVRSR</sequence>
<dbReference type="PANTHER" id="PTHR10954">
    <property type="entry name" value="RIBONUCLEASE H2 SUBUNIT A"/>
    <property type="match status" value="1"/>
</dbReference>
<dbReference type="KEGG" id="rlc:K227x_49590"/>
<keyword evidence="5" id="KW-0963">Cytoplasm</keyword>
<proteinExistence type="inferred from homology"/>
<dbReference type="GO" id="GO:0004523">
    <property type="term" value="F:RNA-DNA hybrid ribonuclease activity"/>
    <property type="evidence" value="ECO:0007669"/>
    <property type="project" value="InterPro"/>
</dbReference>
<evidence type="ECO:0000256" key="5">
    <source>
        <dbReference type="ARBA" id="ARBA00022490"/>
    </source>
</evidence>
<evidence type="ECO:0000313" key="7">
    <source>
        <dbReference type="Proteomes" id="UP000318538"/>
    </source>
</evidence>